<feature type="domain" description="Cytochrome b561 bacterial/Ni-hydrogenase" evidence="7">
    <location>
        <begin position="8"/>
        <end position="180"/>
    </location>
</feature>
<dbReference type="Proteomes" id="UP000748752">
    <property type="component" value="Unassembled WGS sequence"/>
</dbReference>
<dbReference type="InterPro" id="IPR051542">
    <property type="entry name" value="Hydrogenase_cytochrome"/>
</dbReference>
<evidence type="ECO:0000313" key="9">
    <source>
        <dbReference type="Proteomes" id="UP000748752"/>
    </source>
</evidence>
<sequence length="187" mass="20734">MTDMMTLVWDPFIRLFHWALALAFCTAYMTGDGYYELHLWLGYTVLALVLMRLPWGLLGPRHARFQDFVAGPRRTLAYAAAFLRGRAARHLGHNPLAGWMIVLLLLVLTITALSGITLDAAENRSGPLGSTRLFIYGDIIEAAHLLSTNLALALIGLHLAGVAATSWMYRENLPAAMITGYKRPHTD</sequence>
<name>A0ABS1CEL4_9GAMM</name>
<gene>
    <name evidence="8" type="ORF">CKO31_05280</name>
</gene>
<reference evidence="8 9" key="1">
    <citation type="journal article" date="2020" name="Microorganisms">
        <title>Osmotic Adaptation and Compatible Solute Biosynthesis of Phototrophic Bacteria as Revealed from Genome Analyses.</title>
        <authorList>
            <person name="Imhoff J.F."/>
            <person name="Rahn T."/>
            <person name="Kunzel S."/>
            <person name="Keller A."/>
            <person name="Neulinger S.C."/>
        </authorList>
    </citation>
    <scope>NUCLEOTIDE SEQUENCE [LARGE SCALE GENOMIC DNA]</scope>
    <source>
        <strain evidence="8 9">DSM 6210</strain>
    </source>
</reference>
<evidence type="ECO:0000256" key="4">
    <source>
        <dbReference type="ARBA" id="ARBA00022989"/>
    </source>
</evidence>
<dbReference type="InterPro" id="IPR011577">
    <property type="entry name" value="Cyt_b561_bac/Ni-Hgenase"/>
</dbReference>
<accession>A0ABS1CEL4</accession>
<evidence type="ECO:0000256" key="1">
    <source>
        <dbReference type="ARBA" id="ARBA00004651"/>
    </source>
</evidence>
<dbReference type="InterPro" id="IPR016174">
    <property type="entry name" value="Di-haem_cyt_TM"/>
</dbReference>
<dbReference type="Gene3D" id="1.20.950.20">
    <property type="entry name" value="Transmembrane di-heme cytochromes, Chain C"/>
    <property type="match status" value="1"/>
</dbReference>
<feature type="transmembrane region" description="Helical" evidence="6">
    <location>
        <begin position="12"/>
        <end position="31"/>
    </location>
</feature>
<organism evidence="8 9">
    <name type="scientific">Thiohalocapsa halophila</name>
    <dbReference type="NCBI Taxonomy" id="69359"/>
    <lineage>
        <taxon>Bacteria</taxon>
        <taxon>Pseudomonadati</taxon>
        <taxon>Pseudomonadota</taxon>
        <taxon>Gammaproteobacteria</taxon>
        <taxon>Chromatiales</taxon>
        <taxon>Chromatiaceae</taxon>
        <taxon>Thiohalocapsa</taxon>
    </lineage>
</organism>
<keyword evidence="2" id="KW-1003">Cell membrane</keyword>
<feature type="transmembrane region" description="Helical" evidence="6">
    <location>
        <begin position="37"/>
        <end position="55"/>
    </location>
</feature>
<keyword evidence="9" id="KW-1185">Reference proteome</keyword>
<feature type="transmembrane region" description="Helical" evidence="6">
    <location>
        <begin position="150"/>
        <end position="169"/>
    </location>
</feature>
<dbReference type="PANTHER" id="PTHR30485:SF2">
    <property type="entry name" value="BLL0597 PROTEIN"/>
    <property type="match status" value="1"/>
</dbReference>
<dbReference type="Pfam" id="PF01292">
    <property type="entry name" value="Ni_hydr_CYTB"/>
    <property type="match status" value="1"/>
</dbReference>
<keyword evidence="4 6" id="KW-1133">Transmembrane helix</keyword>
<proteinExistence type="predicted"/>
<dbReference type="EMBL" id="NRRV01000009">
    <property type="protein sequence ID" value="MBK1630163.1"/>
    <property type="molecule type" value="Genomic_DNA"/>
</dbReference>
<protein>
    <recommendedName>
        <fullName evidence="7">Cytochrome b561 bacterial/Ni-hydrogenase domain-containing protein</fullName>
    </recommendedName>
</protein>
<dbReference type="SUPFAM" id="SSF81342">
    <property type="entry name" value="Transmembrane di-heme cytochromes"/>
    <property type="match status" value="1"/>
</dbReference>
<evidence type="ECO:0000256" key="3">
    <source>
        <dbReference type="ARBA" id="ARBA00022692"/>
    </source>
</evidence>
<evidence type="ECO:0000256" key="2">
    <source>
        <dbReference type="ARBA" id="ARBA00022475"/>
    </source>
</evidence>
<comment type="caution">
    <text evidence="8">The sequence shown here is derived from an EMBL/GenBank/DDBJ whole genome shotgun (WGS) entry which is preliminary data.</text>
</comment>
<keyword evidence="3 6" id="KW-0812">Transmembrane</keyword>
<evidence type="ECO:0000259" key="7">
    <source>
        <dbReference type="Pfam" id="PF01292"/>
    </source>
</evidence>
<comment type="subcellular location">
    <subcellularLocation>
        <location evidence="1">Cell membrane</location>
        <topology evidence="1">Multi-pass membrane protein</topology>
    </subcellularLocation>
</comment>
<evidence type="ECO:0000256" key="6">
    <source>
        <dbReference type="SAM" id="Phobius"/>
    </source>
</evidence>
<feature type="transmembrane region" description="Helical" evidence="6">
    <location>
        <begin position="96"/>
        <end position="118"/>
    </location>
</feature>
<evidence type="ECO:0000256" key="5">
    <source>
        <dbReference type="ARBA" id="ARBA00023136"/>
    </source>
</evidence>
<keyword evidence="5 6" id="KW-0472">Membrane</keyword>
<evidence type="ECO:0000313" key="8">
    <source>
        <dbReference type="EMBL" id="MBK1630163.1"/>
    </source>
</evidence>
<dbReference type="PANTHER" id="PTHR30485">
    <property type="entry name" value="NI/FE-HYDROGENASE 1 B-TYPE CYTOCHROME SUBUNIT"/>
    <property type="match status" value="1"/>
</dbReference>